<evidence type="ECO:0000313" key="4">
    <source>
        <dbReference type="EMBL" id="MBE6833059.1"/>
    </source>
</evidence>
<evidence type="ECO:0000313" key="5">
    <source>
        <dbReference type="Proteomes" id="UP000754750"/>
    </source>
</evidence>
<dbReference type="PANTHER" id="PTHR43877:SF1">
    <property type="entry name" value="ACETYLTRANSFERASE"/>
    <property type="match status" value="1"/>
</dbReference>
<dbReference type="EMBL" id="SVNY01000002">
    <property type="protein sequence ID" value="MBE6833059.1"/>
    <property type="molecule type" value="Genomic_DNA"/>
</dbReference>
<dbReference type="Gene3D" id="3.40.630.30">
    <property type="match status" value="1"/>
</dbReference>
<evidence type="ECO:0000256" key="2">
    <source>
        <dbReference type="ARBA" id="ARBA00023315"/>
    </source>
</evidence>
<dbReference type="PROSITE" id="PS51186">
    <property type="entry name" value="GNAT"/>
    <property type="match status" value="1"/>
</dbReference>
<reference evidence="4" key="1">
    <citation type="submission" date="2019-04" db="EMBL/GenBank/DDBJ databases">
        <title>Evolution of Biomass-Degrading Anaerobic Consortia Revealed by Metagenomics.</title>
        <authorList>
            <person name="Peng X."/>
        </authorList>
    </citation>
    <scope>NUCLEOTIDE SEQUENCE</scope>
    <source>
        <strain evidence="4">SIG551</strain>
    </source>
</reference>
<dbReference type="CDD" id="cd04301">
    <property type="entry name" value="NAT_SF"/>
    <property type="match status" value="1"/>
</dbReference>
<dbReference type="InterPro" id="IPR050832">
    <property type="entry name" value="Bact_Acetyltransf"/>
</dbReference>
<dbReference type="PANTHER" id="PTHR43877">
    <property type="entry name" value="AMINOALKYLPHOSPHONATE N-ACETYLTRANSFERASE-RELATED-RELATED"/>
    <property type="match status" value="1"/>
</dbReference>
<dbReference type="InterPro" id="IPR016181">
    <property type="entry name" value="Acyl_CoA_acyltransferase"/>
</dbReference>
<dbReference type="Pfam" id="PF00583">
    <property type="entry name" value="Acetyltransf_1"/>
    <property type="match status" value="1"/>
</dbReference>
<gene>
    <name evidence="4" type="ORF">E7512_05665</name>
</gene>
<comment type="caution">
    <text evidence="4">The sequence shown here is derived from an EMBL/GenBank/DDBJ whole genome shotgun (WGS) entry which is preliminary data.</text>
</comment>
<proteinExistence type="predicted"/>
<keyword evidence="1" id="KW-0808">Transferase</keyword>
<sequence length="177" mass="20469">MFLFGAFGGRNEIETRFRIFEMTVRKEEAKSMRKVMIRQVRREDLQAIRELYYQPDFHNGEPIPMEQTERILDEIEKYPYYKVFVALDGGCVVGTFSLAVLQSLSGDFAGVIEDVVVREDCRGQGVGEQMIRFALERGKEAGCYKVALSSNVKRERAHHFYESLGFERHGYSFTTTL</sequence>
<dbReference type="InterPro" id="IPR000182">
    <property type="entry name" value="GNAT_dom"/>
</dbReference>
<evidence type="ECO:0000259" key="3">
    <source>
        <dbReference type="PROSITE" id="PS51186"/>
    </source>
</evidence>
<evidence type="ECO:0000256" key="1">
    <source>
        <dbReference type="ARBA" id="ARBA00022679"/>
    </source>
</evidence>
<accession>A0A928KRU1</accession>
<feature type="domain" description="N-acetyltransferase" evidence="3">
    <location>
        <begin position="35"/>
        <end position="177"/>
    </location>
</feature>
<dbReference type="AlphaFoldDB" id="A0A928KRU1"/>
<organism evidence="4 5">
    <name type="scientific">Faecalispora sporosphaeroides</name>
    <dbReference type="NCBI Taxonomy" id="1549"/>
    <lineage>
        <taxon>Bacteria</taxon>
        <taxon>Bacillati</taxon>
        <taxon>Bacillota</taxon>
        <taxon>Clostridia</taxon>
        <taxon>Eubacteriales</taxon>
        <taxon>Oscillospiraceae</taxon>
        <taxon>Faecalispora</taxon>
    </lineage>
</organism>
<dbReference type="Proteomes" id="UP000754750">
    <property type="component" value="Unassembled WGS sequence"/>
</dbReference>
<name>A0A928KRU1_9FIRM</name>
<protein>
    <submittedName>
        <fullName evidence="4">GNAT family N-acetyltransferase</fullName>
    </submittedName>
</protein>
<dbReference type="GO" id="GO:0016747">
    <property type="term" value="F:acyltransferase activity, transferring groups other than amino-acyl groups"/>
    <property type="evidence" value="ECO:0007669"/>
    <property type="project" value="InterPro"/>
</dbReference>
<keyword evidence="2" id="KW-0012">Acyltransferase</keyword>
<dbReference type="SUPFAM" id="SSF55729">
    <property type="entry name" value="Acyl-CoA N-acyltransferases (Nat)"/>
    <property type="match status" value="1"/>
</dbReference>